<comment type="caution">
    <text evidence="10">Lacks conserved residue(s) required for the propagation of feature annotation.</text>
</comment>
<comment type="function">
    <text evidence="1 10">Involved in cell fusion during mating by stabilizing the plasma membrane fusion event.</text>
</comment>
<evidence type="ECO:0000313" key="12">
    <source>
        <dbReference type="EMBL" id="KDQ14397.1"/>
    </source>
</evidence>
<feature type="compositionally biased region" description="Low complexity" evidence="11">
    <location>
        <begin position="768"/>
        <end position="784"/>
    </location>
</feature>
<feature type="compositionally biased region" description="Basic and acidic residues" evidence="11">
    <location>
        <begin position="1044"/>
        <end position="1064"/>
    </location>
</feature>
<feature type="compositionally biased region" description="Pro residues" evidence="11">
    <location>
        <begin position="903"/>
        <end position="912"/>
    </location>
</feature>
<feature type="region of interest" description="Disordered" evidence="11">
    <location>
        <begin position="1"/>
        <end position="30"/>
    </location>
</feature>
<keyword evidence="13" id="KW-1185">Reference proteome</keyword>
<evidence type="ECO:0000256" key="7">
    <source>
        <dbReference type="ARBA" id="ARBA00022989"/>
    </source>
</evidence>
<dbReference type="STRING" id="930990.A0A067MRC8"/>
<evidence type="ECO:0000256" key="9">
    <source>
        <dbReference type="ARBA" id="ARBA00023180"/>
    </source>
</evidence>
<dbReference type="HOGENOM" id="CLU_010191_0_0_1"/>
<dbReference type="PANTHER" id="PTHR31030">
    <property type="entry name" value="PLASMA MEMBRANE FUSION PROTEIN PRM1"/>
    <property type="match status" value="1"/>
</dbReference>
<evidence type="ECO:0000256" key="6">
    <source>
        <dbReference type="ARBA" id="ARBA00022971"/>
    </source>
</evidence>
<comment type="similarity">
    <text evidence="3 10">Belongs to the PRM1 family.</text>
</comment>
<proteinExistence type="inferred from homology"/>
<dbReference type="GO" id="GO:0005886">
    <property type="term" value="C:plasma membrane"/>
    <property type="evidence" value="ECO:0007669"/>
    <property type="project" value="UniProtKB-SubCell"/>
</dbReference>
<accession>A0A067MRC8</accession>
<keyword evidence="6 10" id="KW-0184">Conjugation</keyword>
<feature type="region of interest" description="Disordered" evidence="11">
    <location>
        <begin position="973"/>
        <end position="1079"/>
    </location>
</feature>
<feature type="transmembrane region" description="Helical" evidence="10">
    <location>
        <begin position="40"/>
        <end position="61"/>
    </location>
</feature>
<dbReference type="EMBL" id="KL198038">
    <property type="protein sequence ID" value="KDQ14397.1"/>
    <property type="molecule type" value="Genomic_DNA"/>
</dbReference>
<dbReference type="Proteomes" id="UP000027195">
    <property type="component" value="Unassembled WGS sequence"/>
</dbReference>
<feature type="compositionally biased region" description="Polar residues" evidence="11">
    <location>
        <begin position="1017"/>
        <end position="1041"/>
    </location>
</feature>
<feature type="transmembrane region" description="Helical" evidence="10">
    <location>
        <begin position="414"/>
        <end position="438"/>
    </location>
</feature>
<reference evidence="13" key="1">
    <citation type="journal article" date="2014" name="Proc. Natl. Acad. Sci. U.S.A.">
        <title>Extensive sampling of basidiomycete genomes demonstrates inadequacy of the white-rot/brown-rot paradigm for wood decay fungi.</title>
        <authorList>
            <person name="Riley R."/>
            <person name="Salamov A.A."/>
            <person name="Brown D.W."/>
            <person name="Nagy L.G."/>
            <person name="Floudas D."/>
            <person name="Held B.W."/>
            <person name="Levasseur A."/>
            <person name="Lombard V."/>
            <person name="Morin E."/>
            <person name="Otillar R."/>
            <person name="Lindquist E.A."/>
            <person name="Sun H."/>
            <person name="LaButti K.M."/>
            <person name="Schmutz J."/>
            <person name="Jabbour D."/>
            <person name="Luo H."/>
            <person name="Baker S.E."/>
            <person name="Pisabarro A.G."/>
            <person name="Walton J.D."/>
            <person name="Blanchette R.A."/>
            <person name="Henrissat B."/>
            <person name="Martin F."/>
            <person name="Cullen D."/>
            <person name="Hibbett D.S."/>
            <person name="Grigoriev I.V."/>
        </authorList>
    </citation>
    <scope>NUCLEOTIDE SEQUENCE [LARGE SCALE GENOMIC DNA]</scope>
    <source>
        <strain evidence="13">FD-172 SS1</strain>
    </source>
</reference>
<evidence type="ECO:0000256" key="8">
    <source>
        <dbReference type="ARBA" id="ARBA00023136"/>
    </source>
</evidence>
<gene>
    <name evidence="12" type="ORF">BOTBODRAFT_32859</name>
</gene>
<keyword evidence="8 10" id="KW-0472">Membrane</keyword>
<keyword evidence="9" id="KW-0325">Glycoprotein</keyword>
<dbReference type="PANTHER" id="PTHR31030:SF1">
    <property type="entry name" value="PLASMA MEMBRANE FUSION PROTEIN PRM1"/>
    <property type="match status" value="1"/>
</dbReference>
<comment type="subcellular location">
    <subcellularLocation>
        <location evidence="2 10">Cell membrane</location>
        <topology evidence="2 10">Multi-pass membrane protein</topology>
    </subcellularLocation>
</comment>
<feature type="region of interest" description="Disordered" evidence="11">
    <location>
        <begin position="806"/>
        <end position="842"/>
    </location>
</feature>
<feature type="region of interest" description="Disordered" evidence="11">
    <location>
        <begin position="713"/>
        <end position="787"/>
    </location>
</feature>
<protein>
    <recommendedName>
        <fullName evidence="10">Plasma membrane fusion protein PRM1</fullName>
    </recommendedName>
</protein>
<dbReference type="GO" id="GO:0032220">
    <property type="term" value="P:plasma membrane fusion involved in cytogamy"/>
    <property type="evidence" value="ECO:0007669"/>
    <property type="project" value="TreeGrafter"/>
</dbReference>
<feature type="compositionally biased region" description="Basic and acidic residues" evidence="11">
    <location>
        <begin position="815"/>
        <end position="834"/>
    </location>
</feature>
<feature type="transmembrane region" description="Helical" evidence="10">
    <location>
        <begin position="628"/>
        <end position="650"/>
    </location>
</feature>
<feature type="transmembrane region" description="Helical" evidence="10">
    <location>
        <begin position="317"/>
        <end position="339"/>
    </location>
</feature>
<evidence type="ECO:0000313" key="13">
    <source>
        <dbReference type="Proteomes" id="UP000027195"/>
    </source>
</evidence>
<evidence type="ECO:0000256" key="1">
    <source>
        <dbReference type="ARBA" id="ARBA00002512"/>
    </source>
</evidence>
<keyword evidence="5 10" id="KW-0812">Transmembrane</keyword>
<evidence type="ECO:0000256" key="10">
    <source>
        <dbReference type="RuleBase" id="RU366035"/>
    </source>
</evidence>
<dbReference type="OrthoDB" id="10248838at2759"/>
<evidence type="ECO:0000256" key="4">
    <source>
        <dbReference type="ARBA" id="ARBA00022475"/>
    </source>
</evidence>
<evidence type="ECO:0000256" key="2">
    <source>
        <dbReference type="ARBA" id="ARBA00004651"/>
    </source>
</evidence>
<feature type="region of interest" description="Disordered" evidence="11">
    <location>
        <begin position="864"/>
        <end position="922"/>
    </location>
</feature>
<sequence length="1079" mass="116489">MNQPQHIPGAFEPPSRDATDTIPAETAPPSPGSLAPYLTLPYLLSLTWLATPIVSLLFVAFRLSTSADSAQDAVGDTKANLLASCAAAEQAATVAASLPRYMAAGTNRQIIEAVNGTMDVTRKTLVFLLTIVEAIIEFVVDTYRSTFLCFLELVVRGGLAIIIGAVQEISAAVTSSLNTIRSSIQNDVAAANSVISSAVSAINKVTSIVNVNLNVPQFTIPSLTLLQNVTIPADFENSLLKLNSSLPTLSELRDAVNSIIETPFTALKVDINNTFATFSFNESLLTVPAQRTMTFCQDMDTSIVDDLGRDIVKITKIGVGLLVLLAFLMVLANCFVQWWQWRCMKVNLQRTRHAWASDPTVVHVPVGAGERPSLQMTDHNLMTLLTTQHHPLLTHWANIISKTFRLSPSQHNKLRWFCAYVFHMPALTCLLIGLLGILSVQIQLAAIRPIQAHYSSQVASSIGSFTNSIADNINTSMRNQSAEYVNGVNGHSIALQTSINNNLFGWVNGTTTALNNTLVTVYADIQKIVNTTFGGTVLDAPAQEFVRCILGSKIEGLEKALTFLNENLKVSVPTLSPDVLTLSNSSVAEITKPISAAAVGSGDAGGDSGGLVGRIVDRYVAALKKERLMFLIFLGLWGLVVLMALCILLWHSYFAPCLHRGRSSRLKRGREREERLAVVPWYQLSSSADKKLKEQHQVHLRRKSSGFYPAERLDDDYATGSQQPAEARAPTPPFLSNSNAGPSSPARASGRPKPQSWETMLDMKATTAARGSSQADADASSKAGTGTWFGLLGRKKEDAGAVVKEAQYTSPFPSDKPDANSGPKEKVVRNKDPSDPAQGQGAGLLKGLAGLWRSVSSRSERNLLIGGQQPTRAESTLFPDSPIDPRLTMITPEPHFEPSRTTTPPPPLPPRNRPAEDFPESVDADSVHSTAPVHIGNPLPLHHHFSSMDETRGPLRAEVNYSAPALARAVSINDPFASPTGDSHPIPPMPNFSSTNPFGRPPSLPPLGSNGAPPSRNLITSTYSPTSSPVRPRDSTNNPTTGPFDDRYRITPFDDRYNPRRESGRLAAGNRGPLPGAAF</sequence>
<dbReference type="FunCoup" id="A0A067MRC8">
    <property type="interactions" value="3"/>
</dbReference>
<keyword evidence="4 10" id="KW-1003">Cell membrane</keyword>
<dbReference type="AlphaFoldDB" id="A0A067MRC8"/>
<name>A0A067MRC8_BOTB1</name>
<organism evidence="12 13">
    <name type="scientific">Botryobasidium botryosum (strain FD-172 SS1)</name>
    <dbReference type="NCBI Taxonomy" id="930990"/>
    <lineage>
        <taxon>Eukaryota</taxon>
        <taxon>Fungi</taxon>
        <taxon>Dikarya</taxon>
        <taxon>Basidiomycota</taxon>
        <taxon>Agaricomycotina</taxon>
        <taxon>Agaricomycetes</taxon>
        <taxon>Cantharellales</taxon>
        <taxon>Botryobasidiaceae</taxon>
        <taxon>Botryobasidium</taxon>
    </lineage>
</organism>
<dbReference type="InterPro" id="IPR026777">
    <property type="entry name" value="PRM1"/>
</dbReference>
<evidence type="ECO:0000256" key="5">
    <source>
        <dbReference type="ARBA" id="ARBA00022692"/>
    </source>
</evidence>
<dbReference type="GO" id="GO:0043332">
    <property type="term" value="C:mating projection tip"/>
    <property type="evidence" value="ECO:0007669"/>
    <property type="project" value="UniProtKB-UniRule"/>
</dbReference>
<evidence type="ECO:0000256" key="3">
    <source>
        <dbReference type="ARBA" id="ARBA00010780"/>
    </source>
</evidence>
<dbReference type="InParanoid" id="A0A067MRC8"/>
<evidence type="ECO:0000256" key="11">
    <source>
        <dbReference type="SAM" id="MobiDB-lite"/>
    </source>
</evidence>
<keyword evidence="7 10" id="KW-1133">Transmembrane helix</keyword>